<comment type="caution">
    <text evidence="2">The sequence shown here is derived from an EMBL/GenBank/DDBJ whole genome shotgun (WGS) entry which is preliminary data.</text>
</comment>
<dbReference type="Proteomes" id="UP000244722">
    <property type="component" value="Unassembled WGS sequence"/>
</dbReference>
<evidence type="ECO:0000313" key="2">
    <source>
        <dbReference type="EMBL" id="PUU73989.1"/>
    </source>
</evidence>
<protein>
    <submittedName>
        <fullName evidence="2">Uncharacterized protein</fullName>
    </submittedName>
</protein>
<gene>
    <name evidence="2" type="ORF">B9Z19DRAFT_1134045</name>
</gene>
<evidence type="ECO:0000256" key="1">
    <source>
        <dbReference type="SAM" id="MobiDB-lite"/>
    </source>
</evidence>
<keyword evidence="3" id="KW-1185">Reference proteome</keyword>
<feature type="compositionally biased region" description="Basic residues" evidence="1">
    <location>
        <begin position="50"/>
        <end position="62"/>
    </location>
</feature>
<feature type="compositionally biased region" description="Basic and acidic residues" evidence="1">
    <location>
        <begin position="63"/>
        <end position="73"/>
    </location>
</feature>
<sequence>MNESRRNKEKFKEGVAEGKDGNKEEGRDEDREEDGNEESGGGGGGEEGRMRKRMRIEKRKMRNKEEDVNNQAENRECQGKSMWAGNKGSNIQKAEMRIMLEIFDAARHARPFARVAHPFIVRTKTSDMRSGSMQCRKECNSERVGCAEDMESGSSLIVFLLLTWESTEEKTDIQYVEENEPVSRSIEGLEEGFVVYIYSCLDRYLERERESE</sequence>
<reference evidence="2 3" key="1">
    <citation type="submission" date="2017-04" db="EMBL/GenBank/DDBJ databases">
        <title>Draft genome sequence of Tuber borchii Vittad., a whitish edible truffle.</title>
        <authorList>
            <consortium name="DOE Joint Genome Institute"/>
            <person name="Murat C."/>
            <person name="Kuo A."/>
            <person name="Barry K.W."/>
            <person name="Clum A."/>
            <person name="Dockter R.B."/>
            <person name="Fauchery L."/>
            <person name="Iotti M."/>
            <person name="Kohler A."/>
            <person name="Labutti K."/>
            <person name="Lindquist E.A."/>
            <person name="Lipzen A."/>
            <person name="Ohm R.A."/>
            <person name="Wang M."/>
            <person name="Grigoriev I.V."/>
            <person name="Zambonelli A."/>
            <person name="Martin F.M."/>
        </authorList>
    </citation>
    <scope>NUCLEOTIDE SEQUENCE [LARGE SCALE GENOMIC DNA]</scope>
    <source>
        <strain evidence="2 3">Tbo3840</strain>
    </source>
</reference>
<evidence type="ECO:0000313" key="3">
    <source>
        <dbReference type="Proteomes" id="UP000244722"/>
    </source>
</evidence>
<dbReference type="EMBL" id="NESQ01000329">
    <property type="protein sequence ID" value="PUU73989.1"/>
    <property type="molecule type" value="Genomic_DNA"/>
</dbReference>
<accession>A0A2T6ZEU3</accession>
<feature type="compositionally biased region" description="Basic and acidic residues" evidence="1">
    <location>
        <begin position="1"/>
        <end position="29"/>
    </location>
</feature>
<feature type="region of interest" description="Disordered" evidence="1">
    <location>
        <begin position="1"/>
        <end position="73"/>
    </location>
</feature>
<proteinExistence type="predicted"/>
<organism evidence="2 3">
    <name type="scientific">Tuber borchii</name>
    <name type="common">White truffle</name>
    <dbReference type="NCBI Taxonomy" id="42251"/>
    <lineage>
        <taxon>Eukaryota</taxon>
        <taxon>Fungi</taxon>
        <taxon>Dikarya</taxon>
        <taxon>Ascomycota</taxon>
        <taxon>Pezizomycotina</taxon>
        <taxon>Pezizomycetes</taxon>
        <taxon>Pezizales</taxon>
        <taxon>Tuberaceae</taxon>
        <taxon>Tuber</taxon>
    </lineage>
</organism>
<name>A0A2T6ZEU3_TUBBO</name>
<dbReference type="AlphaFoldDB" id="A0A2T6ZEU3"/>